<evidence type="ECO:0000313" key="1">
    <source>
        <dbReference type="Proteomes" id="UP000887576"/>
    </source>
</evidence>
<evidence type="ECO:0000313" key="2">
    <source>
        <dbReference type="WBParaSite" id="JU765_v2.g3683.t1"/>
    </source>
</evidence>
<sequence>MFDVNSFKGVLPFRNDKTVPMSTFQAQRFIPMLKKSDARWEDLGWAWGKRSSPSSSSFAVDSDKIKENDEKSTMERFARSL</sequence>
<accession>A0AC34R5U8</accession>
<protein>
    <submittedName>
        <fullName evidence="2">Uncharacterized protein</fullName>
    </submittedName>
</protein>
<reference evidence="2" key="1">
    <citation type="submission" date="2022-11" db="UniProtKB">
        <authorList>
            <consortium name="WormBaseParasite"/>
        </authorList>
    </citation>
    <scope>IDENTIFICATION</scope>
</reference>
<organism evidence="1 2">
    <name type="scientific">Panagrolaimus sp. JU765</name>
    <dbReference type="NCBI Taxonomy" id="591449"/>
    <lineage>
        <taxon>Eukaryota</taxon>
        <taxon>Metazoa</taxon>
        <taxon>Ecdysozoa</taxon>
        <taxon>Nematoda</taxon>
        <taxon>Chromadorea</taxon>
        <taxon>Rhabditida</taxon>
        <taxon>Tylenchina</taxon>
        <taxon>Panagrolaimomorpha</taxon>
        <taxon>Panagrolaimoidea</taxon>
        <taxon>Panagrolaimidae</taxon>
        <taxon>Panagrolaimus</taxon>
    </lineage>
</organism>
<name>A0AC34R5U8_9BILA</name>
<proteinExistence type="predicted"/>
<dbReference type="WBParaSite" id="JU765_v2.g3683.t1">
    <property type="protein sequence ID" value="JU765_v2.g3683.t1"/>
    <property type="gene ID" value="JU765_v2.g3683"/>
</dbReference>
<dbReference type="Proteomes" id="UP000887576">
    <property type="component" value="Unplaced"/>
</dbReference>